<name>A0A220UE34_9MICO</name>
<evidence type="ECO:0000256" key="3">
    <source>
        <dbReference type="ARBA" id="ARBA00022692"/>
    </source>
</evidence>
<keyword evidence="5 6" id="KW-0472">Membrane</keyword>
<keyword evidence="3 6" id="KW-0812">Transmembrane</keyword>
<evidence type="ECO:0000256" key="6">
    <source>
        <dbReference type="SAM" id="Phobius"/>
    </source>
</evidence>
<reference evidence="9" key="1">
    <citation type="submission" date="2017-07" db="EMBL/GenBank/DDBJ databases">
        <title>Brachybacterium sp. VR2415.</title>
        <authorList>
            <person name="Tak E.J."/>
            <person name="Bae J.-W."/>
        </authorList>
    </citation>
    <scope>NUCLEOTIDE SEQUENCE [LARGE SCALE GENOMIC DNA]</scope>
    <source>
        <strain evidence="9">VR2415</strain>
    </source>
</reference>
<dbReference type="OrthoDB" id="9342687at2"/>
<accession>A0A220UE34</accession>
<feature type="transmembrane region" description="Helical" evidence="6">
    <location>
        <begin position="93"/>
        <end position="109"/>
    </location>
</feature>
<keyword evidence="4 6" id="KW-1133">Transmembrane helix</keyword>
<evidence type="ECO:0000259" key="7">
    <source>
        <dbReference type="Pfam" id="PF12823"/>
    </source>
</evidence>
<keyword evidence="9" id="KW-1185">Reference proteome</keyword>
<protein>
    <recommendedName>
        <fullName evidence="7">DUF3817 domain-containing protein</fullName>
    </recommendedName>
</protein>
<dbReference type="GO" id="GO:0005886">
    <property type="term" value="C:plasma membrane"/>
    <property type="evidence" value="ECO:0007669"/>
    <property type="project" value="UniProtKB-SubCell"/>
</dbReference>
<dbReference type="AlphaFoldDB" id="A0A220UE34"/>
<dbReference type="KEGG" id="brv:CFK39_12420"/>
<evidence type="ECO:0000313" key="8">
    <source>
        <dbReference type="EMBL" id="ASK66484.1"/>
    </source>
</evidence>
<dbReference type="NCBIfam" id="TIGR03954">
    <property type="entry name" value="integ_memb_HG"/>
    <property type="match status" value="1"/>
</dbReference>
<dbReference type="InterPro" id="IPR023845">
    <property type="entry name" value="DUF3817_TM"/>
</dbReference>
<feature type="transmembrane region" description="Helical" evidence="6">
    <location>
        <begin position="21"/>
        <end position="43"/>
    </location>
</feature>
<keyword evidence="2" id="KW-1003">Cell membrane</keyword>
<dbReference type="PANTHER" id="PTHR40077">
    <property type="entry name" value="MEMBRANE PROTEIN-RELATED"/>
    <property type="match status" value="1"/>
</dbReference>
<dbReference type="RefSeq" id="WP_089065724.1">
    <property type="nucleotide sequence ID" value="NZ_CP022316.1"/>
</dbReference>
<dbReference type="PANTHER" id="PTHR40077:SF2">
    <property type="entry name" value="MEMBRANE PROTEIN"/>
    <property type="match status" value="1"/>
</dbReference>
<dbReference type="EMBL" id="CP022316">
    <property type="protein sequence ID" value="ASK66484.1"/>
    <property type="molecule type" value="Genomic_DNA"/>
</dbReference>
<feature type="domain" description="DUF3817" evidence="7">
    <location>
        <begin position="17"/>
        <end position="114"/>
    </location>
</feature>
<evidence type="ECO:0000256" key="1">
    <source>
        <dbReference type="ARBA" id="ARBA00004651"/>
    </source>
</evidence>
<evidence type="ECO:0000313" key="9">
    <source>
        <dbReference type="Proteomes" id="UP000198398"/>
    </source>
</evidence>
<evidence type="ECO:0000256" key="2">
    <source>
        <dbReference type="ARBA" id="ARBA00022475"/>
    </source>
</evidence>
<feature type="transmembrane region" description="Helical" evidence="6">
    <location>
        <begin position="63"/>
        <end position="84"/>
    </location>
</feature>
<organism evidence="8 9">
    <name type="scientific">Brachybacterium avium</name>
    <dbReference type="NCBI Taxonomy" id="2017485"/>
    <lineage>
        <taxon>Bacteria</taxon>
        <taxon>Bacillati</taxon>
        <taxon>Actinomycetota</taxon>
        <taxon>Actinomycetes</taxon>
        <taxon>Micrococcales</taxon>
        <taxon>Dermabacteraceae</taxon>
        <taxon>Brachybacterium</taxon>
    </lineage>
</organism>
<proteinExistence type="predicted"/>
<dbReference type="Pfam" id="PF12823">
    <property type="entry name" value="DUF3817"/>
    <property type="match status" value="1"/>
</dbReference>
<dbReference type="Proteomes" id="UP000198398">
    <property type="component" value="Chromosome"/>
</dbReference>
<comment type="subcellular location">
    <subcellularLocation>
        <location evidence="1">Cell membrane</location>
        <topology evidence="1">Multi-pass membrane protein</topology>
    </subcellularLocation>
</comment>
<evidence type="ECO:0000256" key="4">
    <source>
        <dbReference type="ARBA" id="ARBA00022989"/>
    </source>
</evidence>
<evidence type="ECO:0000256" key="5">
    <source>
        <dbReference type="ARBA" id="ARBA00023136"/>
    </source>
</evidence>
<gene>
    <name evidence="8" type="ORF">CFK39_12420</name>
</gene>
<sequence length="133" mass="15262">MPAPRPLDEVAARTSFARFRVASIVEGIALLVLVSIMVMRYVVFGGDVAFTTTSDQWTQISKVWSPIHGLIYMVYVVLGFDLWLKMRWGLPRMLLLMFFGVIPVLSFFGERWTHQRVESDLARRPTLQDEARA</sequence>